<accession>A0ABZ2FCW8</accession>
<proteinExistence type="predicted"/>
<gene>
    <name evidence="1" type="ORF">N5P18_13185</name>
</gene>
<dbReference type="Proteomes" id="UP001381003">
    <property type="component" value="Chromosome"/>
</dbReference>
<dbReference type="EMBL" id="CP104874">
    <property type="protein sequence ID" value="WWF04629.1"/>
    <property type="molecule type" value="Genomic_DNA"/>
</dbReference>
<evidence type="ECO:0000313" key="2">
    <source>
        <dbReference type="Proteomes" id="UP001381003"/>
    </source>
</evidence>
<organism evidence="1 2">
    <name type="scientific">Janibacter terrae</name>
    <dbReference type="NCBI Taxonomy" id="103817"/>
    <lineage>
        <taxon>Bacteria</taxon>
        <taxon>Bacillati</taxon>
        <taxon>Actinomycetota</taxon>
        <taxon>Actinomycetes</taxon>
        <taxon>Micrococcales</taxon>
        <taxon>Intrasporangiaceae</taxon>
        <taxon>Janibacter</taxon>
    </lineage>
</organism>
<sequence length="158" mass="16436">MTHLEPFGHGTAWLAVLDRSQAEVAEALGLTDGRGVDGAEAVGAVSGTGILPPVPGVDGRWTLAISHRMSGISPRRLGALTALLGTRVHLYDTIGDTAPDAVLARAAAESIDPRTLAGQVPGNAVYYDDVDEGPPPGEQLSTPSRTPWLWSVLRGGRP</sequence>
<keyword evidence="2" id="KW-1185">Reference proteome</keyword>
<protein>
    <submittedName>
        <fullName evidence="1">Uncharacterized protein</fullName>
    </submittedName>
</protein>
<name>A0ABZ2FCW8_9MICO</name>
<dbReference type="RefSeq" id="WP_338537920.1">
    <property type="nucleotide sequence ID" value="NZ_CP104874.1"/>
</dbReference>
<reference evidence="1 2" key="1">
    <citation type="submission" date="2022-09" db="EMBL/GenBank/DDBJ databases">
        <title>Complete genome sequence of Janibacter terrae strain COS04-44, PCL-degrading bacteria isolated from oil spilled coast.</title>
        <authorList>
            <person name="Park H."/>
            <person name="Kim J.Y."/>
            <person name="An S.H."/>
            <person name="Lee C.M."/>
            <person name="Weon H.-Y."/>
        </authorList>
    </citation>
    <scope>NUCLEOTIDE SEQUENCE [LARGE SCALE GENOMIC DNA]</scope>
    <source>
        <strain evidence="1 2">COS04-44</strain>
    </source>
</reference>
<evidence type="ECO:0000313" key="1">
    <source>
        <dbReference type="EMBL" id="WWF04629.1"/>
    </source>
</evidence>